<dbReference type="Proteomes" id="UP000003165">
    <property type="component" value="Unassembled WGS sequence"/>
</dbReference>
<evidence type="ECO:0000313" key="1">
    <source>
        <dbReference type="EMBL" id="EEG08238.1"/>
    </source>
</evidence>
<dbReference type="Pfam" id="PF24175">
    <property type="entry name" value="SU10_adaptor"/>
    <property type="match status" value="1"/>
</dbReference>
<dbReference type="AlphaFoldDB" id="B9Z506"/>
<dbReference type="RefSeq" id="WP_008954461.1">
    <property type="nucleotide sequence ID" value="NZ_ACIS01000006.1"/>
</dbReference>
<sequence length="202" mass="22473">MTTLASLIADLKASLLDSASSFIAEDFERHVQAALKDYSRRRPLEMVDELTLQSGLALYDCPADLTVVLGCDWGRDAKLTLDPWDDRWPGTLPSIRVMRRGGERVLRLTPAPSARQIGLLGSACPYRYGAAHLVTENDSTLQEQDAPLVVLRAQAEVMRELAMKNSTQPYQVRDGISATPKNGTPSYLHTVLMDEFERRLTL</sequence>
<comment type="caution">
    <text evidence="1">The sequence shown here is derived from an EMBL/GenBank/DDBJ whole genome shotgun (WGS) entry which is preliminary data.</text>
</comment>
<dbReference type="EMBL" id="ACIS01000006">
    <property type="protein sequence ID" value="EEG08238.1"/>
    <property type="molecule type" value="Genomic_DNA"/>
</dbReference>
<dbReference type="InterPro" id="IPR056209">
    <property type="entry name" value="SU10_adaptor"/>
</dbReference>
<keyword evidence="2" id="KW-1185">Reference proteome</keyword>
<accession>B9Z506</accession>
<dbReference type="eggNOG" id="ENOG503485S">
    <property type="taxonomic scope" value="Bacteria"/>
</dbReference>
<organism evidence="1 2">
    <name type="scientific">Pseudogulbenkiania ferrooxidans 2002</name>
    <dbReference type="NCBI Taxonomy" id="279714"/>
    <lineage>
        <taxon>Bacteria</taxon>
        <taxon>Pseudomonadati</taxon>
        <taxon>Pseudomonadota</taxon>
        <taxon>Betaproteobacteria</taxon>
        <taxon>Neisseriales</taxon>
        <taxon>Chromobacteriaceae</taxon>
        <taxon>Pseudogulbenkiania</taxon>
    </lineage>
</organism>
<protein>
    <submittedName>
        <fullName evidence="1">Uncharacterized protein</fullName>
    </submittedName>
</protein>
<evidence type="ECO:0000313" key="2">
    <source>
        <dbReference type="Proteomes" id="UP000003165"/>
    </source>
</evidence>
<reference evidence="1 2" key="1">
    <citation type="submission" date="2009-02" db="EMBL/GenBank/DDBJ databases">
        <title>Sequencing of the draft genome and assembly of Lutiella nitroferrum 2002.</title>
        <authorList>
            <consortium name="US DOE Joint Genome Institute (JGI-PGF)"/>
            <person name="Lucas S."/>
            <person name="Copeland A."/>
            <person name="Lapidus A."/>
            <person name="Glavina del Rio T."/>
            <person name="Tice H."/>
            <person name="Bruce D."/>
            <person name="Goodwin L."/>
            <person name="Pitluck S."/>
            <person name="Larimer F."/>
            <person name="Land M.L."/>
            <person name="Hauser L."/>
            <person name="Coates J.D."/>
        </authorList>
    </citation>
    <scope>NUCLEOTIDE SEQUENCE [LARGE SCALE GENOMIC DNA]</scope>
    <source>
        <strain evidence="1 2">2002</strain>
    </source>
</reference>
<name>B9Z506_9NEIS</name>
<proteinExistence type="predicted"/>
<gene>
    <name evidence="1" type="ORF">FuraDRAFT_2441</name>
</gene>